<protein>
    <submittedName>
        <fullName evidence="7">Putative endopeptidase p60</fullName>
        <ecNumber evidence="7">3.4.-.-</ecNumber>
    </submittedName>
</protein>
<dbReference type="PANTHER" id="PTHR47359">
    <property type="entry name" value="PEPTIDOGLYCAN DL-ENDOPEPTIDASE CWLO"/>
    <property type="match status" value="1"/>
</dbReference>
<name>A0A231H9C2_9NOCA</name>
<evidence type="ECO:0000313" key="8">
    <source>
        <dbReference type="Proteomes" id="UP000215506"/>
    </source>
</evidence>
<sequence>MTGVIDLDALAQPLIDLLTSFGSGVLPAGGPADALRQVSAHLDGIHQAGSASINQMTNAWSGGGGDAAMDKALKVQTSAATMSDRGNDMADVVSQAAATVQTGQKELDGIVQSFVQSVTALGPALTTPPGLITVVNSAIDHFGQALGVVGRVRSELDTHTTSMTELTPPPPTPSMSGTPVAAASVAAPALSTGAQTASSLLGGLVSSGGSMMSSMTTPASAATQSRSSSGATKTPGAQQSGADKPGRHGGVMITLPDGSQVEAPNQKAATAVKAAISACGTPYVWGGNTPGAGLDCSGLTKWAYGEAGVDLPRLACDQSAGATPVSPGDVMPGDLAIWDGHVAMVVGNGQMVEAGDPVQIDSIRTENMGMAFHGFYRPTS</sequence>
<dbReference type="InterPro" id="IPR000064">
    <property type="entry name" value="NLP_P60_dom"/>
</dbReference>
<dbReference type="SUPFAM" id="SSF140453">
    <property type="entry name" value="EsxAB dimer-like"/>
    <property type="match status" value="1"/>
</dbReference>
<comment type="similarity">
    <text evidence="1">Belongs to the peptidase C40 family.</text>
</comment>
<dbReference type="RefSeq" id="WP_039776722.1">
    <property type="nucleotide sequence ID" value="NZ_JAAXOR010000007.1"/>
</dbReference>
<dbReference type="InterPro" id="IPR051794">
    <property type="entry name" value="PG_Endopeptidase_C40"/>
</dbReference>
<gene>
    <name evidence="7" type="primary">iap_1</name>
    <name evidence="7" type="ORF">B7C42_02422</name>
</gene>
<evidence type="ECO:0000256" key="5">
    <source>
        <dbReference type="SAM" id="MobiDB-lite"/>
    </source>
</evidence>
<dbReference type="GO" id="GO:0008234">
    <property type="term" value="F:cysteine-type peptidase activity"/>
    <property type="evidence" value="ECO:0007669"/>
    <property type="project" value="UniProtKB-KW"/>
</dbReference>
<comment type="caution">
    <text evidence="7">The sequence shown here is derived from an EMBL/GenBank/DDBJ whole genome shotgun (WGS) entry which is preliminary data.</text>
</comment>
<feature type="region of interest" description="Disordered" evidence="5">
    <location>
        <begin position="158"/>
        <end position="180"/>
    </location>
</feature>
<evidence type="ECO:0000259" key="6">
    <source>
        <dbReference type="PROSITE" id="PS51935"/>
    </source>
</evidence>
<dbReference type="InterPro" id="IPR010310">
    <property type="entry name" value="T7SS_ESAT-6-like"/>
</dbReference>
<dbReference type="GO" id="GO:0006508">
    <property type="term" value="P:proteolysis"/>
    <property type="evidence" value="ECO:0007669"/>
    <property type="project" value="UniProtKB-KW"/>
</dbReference>
<dbReference type="AlphaFoldDB" id="A0A231H9C2"/>
<dbReference type="SUPFAM" id="SSF54001">
    <property type="entry name" value="Cysteine proteinases"/>
    <property type="match status" value="1"/>
</dbReference>
<evidence type="ECO:0000256" key="2">
    <source>
        <dbReference type="ARBA" id="ARBA00022670"/>
    </source>
</evidence>
<feature type="region of interest" description="Disordered" evidence="5">
    <location>
        <begin position="212"/>
        <end position="258"/>
    </location>
</feature>
<dbReference type="PANTHER" id="PTHR47359:SF3">
    <property type="entry name" value="NLP_P60 DOMAIN-CONTAINING PROTEIN-RELATED"/>
    <property type="match status" value="1"/>
</dbReference>
<dbReference type="InterPro" id="IPR036689">
    <property type="entry name" value="ESAT-6-like_sf"/>
</dbReference>
<keyword evidence="8" id="KW-1185">Reference proteome</keyword>
<accession>A0A231H9C2</accession>
<dbReference type="EC" id="3.4.-.-" evidence="7"/>
<evidence type="ECO:0000256" key="1">
    <source>
        <dbReference type="ARBA" id="ARBA00007074"/>
    </source>
</evidence>
<dbReference type="InterPro" id="IPR038765">
    <property type="entry name" value="Papain-like_cys_pep_sf"/>
</dbReference>
<dbReference type="PROSITE" id="PS51935">
    <property type="entry name" value="NLPC_P60"/>
    <property type="match status" value="1"/>
</dbReference>
<keyword evidence="4" id="KW-0788">Thiol protease</keyword>
<dbReference type="EMBL" id="NGAF01000004">
    <property type="protein sequence ID" value="OXR45297.1"/>
    <property type="molecule type" value="Genomic_DNA"/>
</dbReference>
<evidence type="ECO:0000256" key="4">
    <source>
        <dbReference type="ARBA" id="ARBA00022807"/>
    </source>
</evidence>
<dbReference type="Pfam" id="PF06013">
    <property type="entry name" value="WXG100"/>
    <property type="match status" value="1"/>
</dbReference>
<dbReference type="Proteomes" id="UP000215506">
    <property type="component" value="Unassembled WGS sequence"/>
</dbReference>
<reference evidence="7 8" key="1">
    <citation type="submission" date="2017-07" db="EMBL/GenBank/DDBJ databases">
        <title>First draft Genome Sequence of Nocardia cerradoensis isolated from human infection.</title>
        <authorList>
            <person name="Carrasco G."/>
        </authorList>
    </citation>
    <scope>NUCLEOTIDE SEQUENCE [LARGE SCALE GENOMIC DNA]</scope>
    <source>
        <strain evidence="7 8">CNM20130759</strain>
    </source>
</reference>
<evidence type="ECO:0000256" key="3">
    <source>
        <dbReference type="ARBA" id="ARBA00022801"/>
    </source>
</evidence>
<keyword evidence="2" id="KW-0645">Protease</keyword>
<organism evidence="7 8">
    <name type="scientific">Nocardia cerradoensis</name>
    <dbReference type="NCBI Taxonomy" id="85688"/>
    <lineage>
        <taxon>Bacteria</taxon>
        <taxon>Bacillati</taxon>
        <taxon>Actinomycetota</taxon>
        <taxon>Actinomycetes</taxon>
        <taxon>Mycobacteriales</taxon>
        <taxon>Nocardiaceae</taxon>
        <taxon>Nocardia</taxon>
    </lineage>
</organism>
<proteinExistence type="inferred from homology"/>
<evidence type="ECO:0000313" key="7">
    <source>
        <dbReference type="EMBL" id="OXR45297.1"/>
    </source>
</evidence>
<dbReference type="Pfam" id="PF00877">
    <property type="entry name" value="NLPC_P60"/>
    <property type="match status" value="1"/>
</dbReference>
<keyword evidence="3 7" id="KW-0378">Hydrolase</keyword>
<feature type="compositionally biased region" description="Low complexity" evidence="5">
    <location>
        <begin position="212"/>
        <end position="225"/>
    </location>
</feature>
<feature type="domain" description="NlpC/P60" evidence="6">
    <location>
        <begin position="265"/>
        <end position="380"/>
    </location>
</feature>
<feature type="compositionally biased region" description="Polar residues" evidence="5">
    <location>
        <begin position="226"/>
        <end position="241"/>
    </location>
</feature>
<dbReference type="Gene3D" id="3.90.1720.10">
    <property type="entry name" value="endopeptidase domain like (from Nostoc punctiforme)"/>
    <property type="match status" value="1"/>
</dbReference>